<evidence type="ECO:0000313" key="3">
    <source>
        <dbReference type="Proteomes" id="UP000634522"/>
    </source>
</evidence>
<sequence>MADRHYLRRFRNSIYIAILFLLSGFAPAIANDGGAHRDAWFAPCIERASSRFRTGFDGSVRVRDDVAGKRGTFEGWAGEQLCAQTAEVKGTSATKFGRAIIEFEGGSEDERGADIVQSPAEASNRVLRFWIAKPNVITAANRPVKGRVQMSVHGSKGVRELGVSVRMFLHSDFNIVRSFPGTFDWLTVSEWWNNASWTGEGFPFRITVNLIKDMPGSNGVIYFQAHAQTLNVDNNRWKSAIWSEINREFVVPVGKWVTLDYGFVEGDEEKGRFLLTATVEGEKKKIIFDVKGHTHHPDDPKPGGLSEFNPIKLYTSSRLIDFVRERGGTMQIMWDDLELAACPGCAARFVERAQ</sequence>
<reference evidence="2 3" key="1">
    <citation type="submission" date="2019-12" db="EMBL/GenBank/DDBJ databases">
        <title>Comparative genomics gives insights into the taxonomy of the Azoarcus-Aromatoleum group and reveals separate origins of nif in the plant-associated Azoarcus and non-plant-associated Aromatoleum sub-groups.</title>
        <authorList>
            <person name="Lafos M."/>
            <person name="Maluk M."/>
            <person name="Batista M."/>
            <person name="Junghare M."/>
            <person name="Carmona M."/>
            <person name="Faoro H."/>
            <person name="Cruz L.M."/>
            <person name="Battistoni F."/>
            <person name="De Souza E."/>
            <person name="Pedrosa F."/>
            <person name="Chen W.-M."/>
            <person name="Poole P.S."/>
            <person name="Dixon R.A."/>
            <person name="James E.K."/>
        </authorList>
    </citation>
    <scope>NUCLEOTIDE SEQUENCE [LARGE SCALE GENOMIC DNA]</scope>
    <source>
        <strain evidence="2 3">T</strain>
    </source>
</reference>
<evidence type="ECO:0000313" key="2">
    <source>
        <dbReference type="EMBL" id="NMF97977.1"/>
    </source>
</evidence>
<feature type="signal peptide" evidence="1">
    <location>
        <begin position="1"/>
        <end position="30"/>
    </location>
</feature>
<comment type="caution">
    <text evidence="2">The sequence shown here is derived from an EMBL/GenBank/DDBJ whole genome shotgun (WGS) entry which is preliminary data.</text>
</comment>
<name>A0ABX1NFA7_9RHOO</name>
<dbReference type="Proteomes" id="UP000634522">
    <property type="component" value="Unassembled WGS sequence"/>
</dbReference>
<organism evidence="2 3">
    <name type="scientific">Aromatoleum toluolicum</name>
    <dbReference type="NCBI Taxonomy" id="90060"/>
    <lineage>
        <taxon>Bacteria</taxon>
        <taxon>Pseudomonadati</taxon>
        <taxon>Pseudomonadota</taxon>
        <taxon>Betaproteobacteria</taxon>
        <taxon>Rhodocyclales</taxon>
        <taxon>Rhodocyclaceae</taxon>
        <taxon>Aromatoleum</taxon>
    </lineage>
</organism>
<evidence type="ECO:0000256" key="1">
    <source>
        <dbReference type="SAM" id="SignalP"/>
    </source>
</evidence>
<gene>
    <name evidence="2" type="ORF">GPA27_11315</name>
</gene>
<keyword evidence="1" id="KW-0732">Signal</keyword>
<dbReference type="EMBL" id="WTVS01000020">
    <property type="protein sequence ID" value="NMF97977.1"/>
    <property type="molecule type" value="Genomic_DNA"/>
</dbReference>
<accession>A0ABX1NFA7</accession>
<protein>
    <submittedName>
        <fullName evidence="2">Uncharacterized protein</fullName>
    </submittedName>
</protein>
<dbReference type="RefSeq" id="WP_169140503.1">
    <property type="nucleotide sequence ID" value="NZ_WTVS01000020.1"/>
</dbReference>
<proteinExistence type="predicted"/>
<keyword evidence="3" id="KW-1185">Reference proteome</keyword>
<feature type="chain" id="PRO_5047229698" evidence="1">
    <location>
        <begin position="31"/>
        <end position="354"/>
    </location>
</feature>